<dbReference type="GO" id="GO:0004748">
    <property type="term" value="F:ribonucleoside-diphosphate reductase activity, thioredoxin disulfide as acceptor"/>
    <property type="evidence" value="ECO:0007669"/>
    <property type="project" value="UniProtKB-EC"/>
</dbReference>
<dbReference type="PANTHER" id="PTHR43371:SF1">
    <property type="entry name" value="RIBONUCLEOSIDE-DIPHOSPHATE REDUCTASE"/>
    <property type="match status" value="1"/>
</dbReference>
<gene>
    <name evidence="15" type="ORF">COX08_02565</name>
</gene>
<comment type="cofactor">
    <cofactor evidence="1 13">
        <name>adenosylcob(III)alamin</name>
        <dbReference type="ChEBI" id="CHEBI:18408"/>
    </cofactor>
</comment>
<evidence type="ECO:0000256" key="5">
    <source>
        <dbReference type="ARBA" id="ARBA00022741"/>
    </source>
</evidence>
<dbReference type="PROSITE" id="PS51161">
    <property type="entry name" value="ATP_CONE"/>
    <property type="match status" value="1"/>
</dbReference>
<dbReference type="GO" id="GO:0009263">
    <property type="term" value="P:deoxyribonucleotide biosynthetic process"/>
    <property type="evidence" value="ECO:0007669"/>
    <property type="project" value="UniProtKB-KW"/>
</dbReference>
<dbReference type="PRINTS" id="PR01183">
    <property type="entry name" value="RIBORDTASEM1"/>
</dbReference>
<evidence type="ECO:0000256" key="7">
    <source>
        <dbReference type="ARBA" id="ARBA00023002"/>
    </source>
</evidence>
<keyword evidence="10 13" id="KW-0170">Cobalt</keyword>
<evidence type="ECO:0000256" key="1">
    <source>
        <dbReference type="ARBA" id="ARBA00001922"/>
    </source>
</evidence>
<dbReference type="Pfam" id="PF00317">
    <property type="entry name" value="Ribonuc_red_lgN"/>
    <property type="match status" value="1"/>
</dbReference>
<evidence type="ECO:0000313" key="15">
    <source>
        <dbReference type="EMBL" id="PIP53148.1"/>
    </source>
</evidence>
<evidence type="ECO:0000256" key="3">
    <source>
        <dbReference type="ARBA" id="ARBA00022628"/>
    </source>
</evidence>
<dbReference type="SUPFAM" id="SSF51998">
    <property type="entry name" value="PFL-like glycyl radical enzymes"/>
    <property type="match status" value="1"/>
</dbReference>
<evidence type="ECO:0000256" key="12">
    <source>
        <dbReference type="PROSITE-ProRule" id="PRU00492"/>
    </source>
</evidence>
<keyword evidence="5 12" id="KW-0547">Nucleotide-binding</keyword>
<dbReference type="EC" id="1.17.4.1" evidence="13"/>
<feature type="domain" description="ATP-cone" evidence="14">
    <location>
        <begin position="1"/>
        <end position="77"/>
    </location>
</feature>
<feature type="non-terminal residue" evidence="15">
    <location>
        <position position="1"/>
    </location>
</feature>
<keyword evidence="7 13" id="KW-0560">Oxidoreductase</keyword>
<comment type="similarity">
    <text evidence="2 13">Belongs to the ribonucleoside diphosphate reductase class-2 family.</text>
</comment>
<comment type="catalytic activity">
    <reaction evidence="11 13">
        <text>a 2'-deoxyribonucleoside 5'-diphosphate + [thioredoxin]-disulfide + H2O = a ribonucleoside 5'-diphosphate + [thioredoxin]-dithiol</text>
        <dbReference type="Rhea" id="RHEA:23252"/>
        <dbReference type="Rhea" id="RHEA-COMP:10698"/>
        <dbReference type="Rhea" id="RHEA-COMP:10700"/>
        <dbReference type="ChEBI" id="CHEBI:15377"/>
        <dbReference type="ChEBI" id="CHEBI:29950"/>
        <dbReference type="ChEBI" id="CHEBI:50058"/>
        <dbReference type="ChEBI" id="CHEBI:57930"/>
        <dbReference type="ChEBI" id="CHEBI:73316"/>
        <dbReference type="EC" id="1.17.4.1"/>
    </reaction>
</comment>
<evidence type="ECO:0000256" key="4">
    <source>
        <dbReference type="ARBA" id="ARBA00022634"/>
    </source>
</evidence>
<keyword evidence="9" id="KW-1015">Disulfide bond</keyword>
<dbReference type="UniPathway" id="UPA00326"/>
<evidence type="ECO:0000256" key="10">
    <source>
        <dbReference type="ARBA" id="ARBA00023285"/>
    </source>
</evidence>
<evidence type="ECO:0000313" key="16">
    <source>
        <dbReference type="Proteomes" id="UP000229459"/>
    </source>
</evidence>
<dbReference type="InterPro" id="IPR000788">
    <property type="entry name" value="RNR_lg_C"/>
</dbReference>
<proteinExistence type="inferred from homology"/>
<evidence type="ECO:0000256" key="8">
    <source>
        <dbReference type="ARBA" id="ARBA00023116"/>
    </source>
</evidence>
<evidence type="ECO:0000256" key="6">
    <source>
        <dbReference type="ARBA" id="ARBA00022840"/>
    </source>
</evidence>
<dbReference type="NCBIfam" id="TIGR02504">
    <property type="entry name" value="NrdJ_Z"/>
    <property type="match status" value="1"/>
</dbReference>
<dbReference type="InterPro" id="IPR008926">
    <property type="entry name" value="RNR_R1-su_N"/>
</dbReference>
<dbReference type="GO" id="GO:0005524">
    <property type="term" value="F:ATP binding"/>
    <property type="evidence" value="ECO:0007669"/>
    <property type="project" value="UniProtKB-UniRule"/>
</dbReference>
<dbReference type="CDD" id="cd02888">
    <property type="entry name" value="RNR_II_dimer"/>
    <property type="match status" value="1"/>
</dbReference>
<evidence type="ECO:0000256" key="13">
    <source>
        <dbReference type="RuleBase" id="RU364064"/>
    </source>
</evidence>
<keyword evidence="8" id="KW-0215">Deoxyribonucleotide synthesis</keyword>
<dbReference type="Gene3D" id="3.20.70.20">
    <property type="match status" value="1"/>
</dbReference>
<dbReference type="Pfam" id="PF02867">
    <property type="entry name" value="Ribonuc_red_lgC"/>
    <property type="match status" value="1"/>
</dbReference>
<evidence type="ECO:0000256" key="11">
    <source>
        <dbReference type="ARBA" id="ARBA00047754"/>
    </source>
</evidence>
<keyword evidence="3 13" id="KW-0846">Cobalamin</keyword>
<evidence type="ECO:0000256" key="9">
    <source>
        <dbReference type="ARBA" id="ARBA00023157"/>
    </source>
</evidence>
<reference evidence="15 16" key="1">
    <citation type="submission" date="2017-09" db="EMBL/GenBank/DDBJ databases">
        <title>Depth-based differentiation of microbial function through sediment-hosted aquifers and enrichment of novel symbionts in the deep terrestrial subsurface.</title>
        <authorList>
            <person name="Probst A.J."/>
            <person name="Ladd B."/>
            <person name="Jarett J.K."/>
            <person name="Geller-Mcgrath D.E."/>
            <person name="Sieber C.M."/>
            <person name="Emerson J.B."/>
            <person name="Anantharaman K."/>
            <person name="Thomas B.C."/>
            <person name="Malmstrom R."/>
            <person name="Stieglmeier M."/>
            <person name="Klingl A."/>
            <person name="Woyke T."/>
            <person name="Ryan C.M."/>
            <person name="Banfield J.F."/>
        </authorList>
    </citation>
    <scope>NUCLEOTIDE SEQUENCE [LARGE SCALE GENOMIC DNA]</scope>
    <source>
        <strain evidence="15">CG23_combo_of_CG06-09_8_20_14_all_34_8</strain>
    </source>
</reference>
<dbReference type="GO" id="GO:0071897">
    <property type="term" value="P:DNA biosynthetic process"/>
    <property type="evidence" value="ECO:0007669"/>
    <property type="project" value="UniProtKB-KW"/>
</dbReference>
<evidence type="ECO:0000256" key="2">
    <source>
        <dbReference type="ARBA" id="ARBA00007405"/>
    </source>
</evidence>
<dbReference type="EMBL" id="PCSR01000060">
    <property type="protein sequence ID" value="PIP53148.1"/>
    <property type="molecule type" value="Genomic_DNA"/>
</dbReference>
<dbReference type="Proteomes" id="UP000229459">
    <property type="component" value="Unassembled WGS sequence"/>
</dbReference>
<name>A0A2H0B885_9BACT</name>
<accession>A0A2H0B885</accession>
<dbReference type="InterPro" id="IPR013509">
    <property type="entry name" value="RNR_lsu_N"/>
</dbReference>
<protein>
    <recommendedName>
        <fullName evidence="13">Vitamin B12-dependent ribonucleotide reductase</fullName>
        <ecNumber evidence="13">1.17.4.1</ecNumber>
    </recommendedName>
</protein>
<dbReference type="GO" id="GO:0031419">
    <property type="term" value="F:cobalamin binding"/>
    <property type="evidence" value="ECO:0007669"/>
    <property type="project" value="UniProtKB-KW"/>
</dbReference>
<organism evidence="15 16">
    <name type="scientific">Candidatus Beckwithbacteria bacterium CG23_combo_of_CG06-09_8_20_14_all_34_8</name>
    <dbReference type="NCBI Taxonomy" id="1974497"/>
    <lineage>
        <taxon>Bacteria</taxon>
        <taxon>Candidatus Beckwithiibacteriota</taxon>
    </lineage>
</organism>
<dbReference type="InterPro" id="IPR050862">
    <property type="entry name" value="RdRp_reductase_class-2"/>
</dbReference>
<comment type="function">
    <text evidence="13">Catalyzes the reduction of ribonucleotides to deoxyribonucleotides. May function to provide a pool of deoxyribonucleotide precursors for DNA repair during oxygen limitation and/or for immediate growth after restoration of oxygen.</text>
</comment>
<evidence type="ECO:0000259" key="14">
    <source>
        <dbReference type="PROSITE" id="PS51161"/>
    </source>
</evidence>
<dbReference type="InterPro" id="IPR005144">
    <property type="entry name" value="ATP-cone_dom"/>
</dbReference>
<dbReference type="InterPro" id="IPR013344">
    <property type="entry name" value="RNR_NrdJ/NrdZ"/>
</dbReference>
<keyword evidence="6 12" id="KW-0067">ATP-binding</keyword>
<dbReference type="AlphaFoldDB" id="A0A2H0B885"/>
<dbReference type="PANTHER" id="PTHR43371">
    <property type="entry name" value="VITAMIN B12-DEPENDENT RIBONUCLEOTIDE REDUCTASE"/>
    <property type="match status" value="1"/>
</dbReference>
<dbReference type="SUPFAM" id="SSF48168">
    <property type="entry name" value="R1 subunit of ribonucleotide reductase, N-terminal domain"/>
    <property type="match status" value="1"/>
</dbReference>
<sequence>VFRSIIRAQENINAIDETLAIQISDLVDSDLNKRLRKEAVIGTDDIGDTVERILLEENLFHIAKAYLIARERQRQEARASKGMGIKDDLGLSYNQLIVIGNKYLQKDDHGKIIETPKQMFVRVAKAIANAEKKDKKVWEEKFFKLMTEFRFLPGGRTLANAGTVNNQLANCFVLPMPDSVDGVFQVVKESSILKKNGGGVGFSMGRIRPKGDLVSTTSGRACGPVAIMHILNKASDMLLQAGGRRSGNMVVLPVTHPDIFEFLTCKEDENALNHINFSLGLTSKFMKAVQRDESWPLINPRTGEEINTVDARSIFDLATTMAWKNGDPGMIFLDEINKYNPTPEVGVIESVNLCGEQPLLPYEACNLGSVNLAKHIVRIMNHELGIMDKKNKESHNSKFIIHNSFSVDWEKLRETIQLSIRFLDNVVSICTYPLEKVEKTVKANRKIGLGVMGWADMLVRLDIAYNSKEALDLAEKIAQFIQTEGRKESQKLAMEKGAFANWQGSLWQKQGLKPMRNATITTIAPTGSIAMAAACSYGVEPHFALAFYKQVMGGYKLPDMNSDLLKALQKVHLADNGEIQSIMEAGSIQHLEQIPLAIRKVFVTAHDLSIEDHIKMQAAWQKYTDNAVSKTINMRHDSTVADVGNAFMMAWKLKLKGITIYRDASRSTQVLNVGSVNNTKKFQSNLFNKIGKTITSKKSVNLCPQCGGALQVHEGCKSCASCGFAACSL</sequence>
<comment type="caution">
    <text evidence="15">The sequence shown here is derived from an EMBL/GenBank/DDBJ whole genome shotgun (WGS) entry which is preliminary data.</text>
</comment>
<keyword evidence="4 13" id="KW-0237">DNA synthesis</keyword>
<dbReference type="Pfam" id="PF03477">
    <property type="entry name" value="ATP-cone"/>
    <property type="match status" value="1"/>
</dbReference>